<dbReference type="EMBL" id="LR214970">
    <property type="protein sequence ID" value="VEU60794.1"/>
    <property type="molecule type" value="Genomic_DNA"/>
</dbReference>
<evidence type="ECO:0000313" key="1">
    <source>
        <dbReference type="EMBL" id="VEU60794.1"/>
    </source>
</evidence>
<dbReference type="GO" id="GO:0097367">
    <property type="term" value="F:carbohydrate derivative binding"/>
    <property type="evidence" value="ECO:0007669"/>
    <property type="project" value="InterPro"/>
</dbReference>
<organism evidence="1 2">
    <name type="scientific">Mycoplasmopsis bovigenitalium</name>
    <dbReference type="NCBI Taxonomy" id="2112"/>
    <lineage>
        <taxon>Bacteria</taxon>
        <taxon>Bacillati</taxon>
        <taxon>Mycoplasmatota</taxon>
        <taxon>Mycoplasmoidales</taxon>
        <taxon>Metamycoplasmataceae</taxon>
        <taxon>Mycoplasmopsis</taxon>
    </lineage>
</organism>
<dbReference type="Proteomes" id="UP000290942">
    <property type="component" value="Chromosome"/>
</dbReference>
<dbReference type="GO" id="GO:0004347">
    <property type="term" value="F:glucose-6-phosphate isomerase activity"/>
    <property type="evidence" value="ECO:0007669"/>
    <property type="project" value="UniProtKB-EC"/>
</dbReference>
<keyword evidence="1" id="KW-0413">Isomerase</keyword>
<reference evidence="1 2" key="1">
    <citation type="submission" date="2019-01" db="EMBL/GenBank/DDBJ databases">
        <authorList>
            <consortium name="Pathogen Informatics"/>
        </authorList>
    </citation>
    <scope>NUCLEOTIDE SEQUENCE [LARGE SCALE GENOMIC DNA]</scope>
    <source>
        <strain evidence="1 2">NCTC10122</strain>
    </source>
</reference>
<proteinExistence type="predicted"/>
<evidence type="ECO:0000313" key="2">
    <source>
        <dbReference type="Proteomes" id="UP000290942"/>
    </source>
</evidence>
<dbReference type="InterPro" id="IPR046348">
    <property type="entry name" value="SIS_dom_sf"/>
</dbReference>
<name>A0A449A995_9BACT</name>
<dbReference type="SUPFAM" id="SSF53697">
    <property type="entry name" value="SIS domain"/>
    <property type="match status" value="1"/>
</dbReference>
<gene>
    <name evidence="1" type="primary">pgi_2</name>
    <name evidence="1" type="ORF">NCTC10122_00396</name>
</gene>
<accession>A0A449A995</accession>
<protein>
    <submittedName>
        <fullName evidence="1">Glucose-6-phosphate isomerase</fullName>
        <ecNumber evidence="1">5.3.1.9</ecNumber>
    </submittedName>
</protein>
<dbReference type="Gene3D" id="3.40.50.10490">
    <property type="entry name" value="Glucose-6-phosphate isomerase like protein, domain 1"/>
    <property type="match status" value="2"/>
</dbReference>
<dbReference type="RefSeq" id="WP_129687692.1">
    <property type="nucleotide sequence ID" value="NZ_LR214970.1"/>
</dbReference>
<dbReference type="GO" id="GO:1901135">
    <property type="term" value="P:carbohydrate derivative metabolic process"/>
    <property type="evidence" value="ECO:0007669"/>
    <property type="project" value="InterPro"/>
</dbReference>
<dbReference type="EC" id="5.3.1.9" evidence="1"/>
<dbReference type="AlphaFoldDB" id="A0A449A995"/>
<sequence>MARLNLKFYNYYPDFNNDDLVAKAIDIIHRIKRKNIDGFENFGFHELALNFSANNILEIQKISQLIISKNTKTLIIFTDTITYNNFVGGLDFIFKFDTLADNKINYIFINSDEPINKWFTQFKYIKNTFDFETTSFIFSKLSEFNVNFIEFVKMMLNYLQVNFGYYRTLDKSFIIGKEIIEQQLNFIDVEEKNRLIIPNILDEKHSFFSEINLLLLFLKGVDISNVLEGYVVASQDYSGENIKDNLAFQYAYALAELKKNKQAHLLTFTNESVKNIFNNYLLLNNSKSIKNNFWSTSIIFPNDIYTYGPYTLTMNNFFVSLIHINSLKHDYRITPELLVNDGVPKFKQNRLSHFTSSSFDGILNTFNNVAHTQTIVIELNSNSEFVLGSLVCFIYWANIFEWYIKRNNPFN</sequence>